<evidence type="ECO:0000256" key="15">
    <source>
        <dbReference type="SAM" id="MobiDB-lite"/>
    </source>
</evidence>
<dbReference type="OrthoDB" id="9803773at2"/>
<evidence type="ECO:0000256" key="13">
    <source>
        <dbReference type="PIRNR" id="PIRNR002811"/>
    </source>
</evidence>
<keyword evidence="4 12" id="KW-0548">Nucleotidyltransferase</keyword>
<keyword evidence="10 12" id="KW-0238">DNA-binding</keyword>
<comment type="catalytic activity">
    <reaction evidence="12">
        <text>ssDNA + n NTP = ssDNA/pppN(pN)n-1 hybrid + (n-1) diphosphate.</text>
        <dbReference type="EC" id="2.7.7.101"/>
    </reaction>
</comment>
<keyword evidence="9" id="KW-0460">Magnesium</keyword>
<feature type="zinc finger region" description="CHC2-type" evidence="12 14">
    <location>
        <begin position="45"/>
        <end position="69"/>
    </location>
</feature>
<dbReference type="AlphaFoldDB" id="A0A2M9FZW3"/>
<evidence type="ECO:0000256" key="10">
    <source>
        <dbReference type="ARBA" id="ARBA00023125"/>
    </source>
</evidence>
<dbReference type="InterPro" id="IPR006171">
    <property type="entry name" value="TOPRIM_dom"/>
</dbReference>
<dbReference type="SMART" id="SM00400">
    <property type="entry name" value="ZnF_CHCC"/>
    <property type="match status" value="1"/>
</dbReference>
<dbReference type="PIRSF" id="PIRSF002811">
    <property type="entry name" value="DnaG"/>
    <property type="match status" value="1"/>
</dbReference>
<evidence type="ECO:0000256" key="4">
    <source>
        <dbReference type="ARBA" id="ARBA00022695"/>
    </source>
</evidence>
<comment type="caution">
    <text evidence="17">The sequence shown here is derived from an EMBL/GenBank/DDBJ whole genome shotgun (WGS) entry which is preliminary data.</text>
</comment>
<organism evidence="17 18">
    <name type="scientific">Minwuia thermotolerans</name>
    <dbReference type="NCBI Taxonomy" id="2056226"/>
    <lineage>
        <taxon>Bacteria</taxon>
        <taxon>Pseudomonadati</taxon>
        <taxon>Pseudomonadota</taxon>
        <taxon>Alphaproteobacteria</taxon>
        <taxon>Minwuiales</taxon>
        <taxon>Minwuiaceae</taxon>
        <taxon>Minwuia</taxon>
    </lineage>
</organism>
<keyword evidence="5 12" id="KW-0235">DNA replication</keyword>
<dbReference type="SUPFAM" id="SSF57783">
    <property type="entry name" value="Zinc beta-ribbon"/>
    <property type="match status" value="1"/>
</dbReference>
<keyword evidence="7 12" id="KW-0863">Zinc-finger</keyword>
<dbReference type="InterPro" id="IPR037068">
    <property type="entry name" value="DNA_primase_core_N_sf"/>
</dbReference>
<accession>A0A2M9FZW3</accession>
<comment type="function">
    <text evidence="12 13">RNA polymerase that catalyzes the synthesis of short RNA molecules used as primers for DNA polymerase during DNA replication.</text>
</comment>
<dbReference type="Gene3D" id="3.90.580.10">
    <property type="entry name" value="Zinc finger, CHC2-type domain"/>
    <property type="match status" value="1"/>
</dbReference>
<evidence type="ECO:0000259" key="16">
    <source>
        <dbReference type="PROSITE" id="PS50880"/>
    </source>
</evidence>
<dbReference type="GO" id="GO:0006269">
    <property type="term" value="P:DNA replication, synthesis of primer"/>
    <property type="evidence" value="ECO:0007669"/>
    <property type="project" value="UniProtKB-UniRule"/>
</dbReference>
<feature type="domain" description="Toprim" evidence="16">
    <location>
        <begin position="263"/>
        <end position="345"/>
    </location>
</feature>
<comment type="domain">
    <text evidence="12">Contains an N-terminal zinc-binding domain, a central core domain that contains the primase activity, and a C-terminal DnaB-binding domain.</text>
</comment>
<dbReference type="PANTHER" id="PTHR30313:SF2">
    <property type="entry name" value="DNA PRIMASE"/>
    <property type="match status" value="1"/>
</dbReference>
<keyword evidence="2 12" id="KW-0639">Primosome</keyword>
<gene>
    <name evidence="12" type="primary">dnaG</name>
    <name evidence="17" type="ORF">CVT23_13730</name>
</gene>
<dbReference type="Gene3D" id="3.40.1360.10">
    <property type="match status" value="1"/>
</dbReference>
<evidence type="ECO:0000256" key="1">
    <source>
        <dbReference type="ARBA" id="ARBA00022478"/>
    </source>
</evidence>
<evidence type="ECO:0000256" key="7">
    <source>
        <dbReference type="ARBA" id="ARBA00022771"/>
    </source>
</evidence>
<dbReference type="Gene3D" id="3.90.980.10">
    <property type="entry name" value="DNA primase, catalytic core, N-terminal domain"/>
    <property type="match status" value="1"/>
</dbReference>
<dbReference type="GO" id="GO:0005737">
    <property type="term" value="C:cytoplasm"/>
    <property type="evidence" value="ECO:0007669"/>
    <property type="project" value="TreeGrafter"/>
</dbReference>
<dbReference type="GO" id="GO:0000428">
    <property type="term" value="C:DNA-directed RNA polymerase complex"/>
    <property type="evidence" value="ECO:0007669"/>
    <property type="project" value="UniProtKB-KW"/>
</dbReference>
<dbReference type="NCBIfam" id="TIGR01391">
    <property type="entry name" value="dnaG"/>
    <property type="match status" value="1"/>
</dbReference>
<dbReference type="InterPro" id="IPR050219">
    <property type="entry name" value="DnaG_primase"/>
</dbReference>
<protein>
    <recommendedName>
        <fullName evidence="12 13">DNA primase</fullName>
        <ecNumber evidence="12">2.7.7.101</ecNumber>
    </recommendedName>
</protein>
<dbReference type="Pfam" id="PF01807">
    <property type="entry name" value="Zn_ribbon_DnaG"/>
    <property type="match status" value="1"/>
</dbReference>
<keyword evidence="11 12" id="KW-0804">Transcription</keyword>
<dbReference type="InterPro" id="IPR002694">
    <property type="entry name" value="Znf_CHC2"/>
</dbReference>
<dbReference type="CDD" id="cd03364">
    <property type="entry name" value="TOPRIM_DnaG_primases"/>
    <property type="match status" value="1"/>
</dbReference>
<dbReference type="Pfam" id="PF13662">
    <property type="entry name" value="Toprim_4"/>
    <property type="match status" value="1"/>
</dbReference>
<keyword evidence="18" id="KW-1185">Reference proteome</keyword>
<dbReference type="FunFam" id="3.90.980.10:FF:000001">
    <property type="entry name" value="DNA primase"/>
    <property type="match status" value="1"/>
</dbReference>
<keyword evidence="6 12" id="KW-0479">Metal-binding</keyword>
<evidence type="ECO:0000313" key="17">
    <source>
        <dbReference type="EMBL" id="PJK28979.1"/>
    </source>
</evidence>
<evidence type="ECO:0000256" key="12">
    <source>
        <dbReference type="HAMAP-Rule" id="MF_00974"/>
    </source>
</evidence>
<dbReference type="HAMAP" id="MF_00974">
    <property type="entry name" value="DNA_primase_DnaG"/>
    <property type="match status" value="1"/>
</dbReference>
<dbReference type="PANTHER" id="PTHR30313">
    <property type="entry name" value="DNA PRIMASE"/>
    <property type="match status" value="1"/>
</dbReference>
<comment type="cofactor">
    <cofactor evidence="12 13 14">
        <name>Zn(2+)</name>
        <dbReference type="ChEBI" id="CHEBI:29105"/>
    </cofactor>
    <text evidence="12 13 14">Binds 1 zinc ion per monomer.</text>
</comment>
<dbReference type="GO" id="GO:0008270">
    <property type="term" value="F:zinc ion binding"/>
    <property type="evidence" value="ECO:0007669"/>
    <property type="project" value="UniProtKB-UniRule"/>
</dbReference>
<evidence type="ECO:0000256" key="8">
    <source>
        <dbReference type="ARBA" id="ARBA00022833"/>
    </source>
</evidence>
<dbReference type="EC" id="2.7.7.101" evidence="12"/>
<dbReference type="InterPro" id="IPR030846">
    <property type="entry name" value="DnaG_bac"/>
</dbReference>
<reference evidence="17 18" key="1">
    <citation type="submission" date="2017-11" db="EMBL/GenBank/DDBJ databases">
        <title>Draft genome sequence of Rhizobiales bacterium SY3-13.</title>
        <authorList>
            <person name="Sun C."/>
        </authorList>
    </citation>
    <scope>NUCLEOTIDE SEQUENCE [LARGE SCALE GENOMIC DNA]</scope>
    <source>
        <strain evidence="17 18">SY3-13</strain>
    </source>
</reference>
<proteinExistence type="inferred from homology"/>
<dbReference type="InterPro" id="IPR034151">
    <property type="entry name" value="TOPRIM_DnaG_bac"/>
</dbReference>
<dbReference type="EMBL" id="PHIG01000037">
    <property type="protein sequence ID" value="PJK28979.1"/>
    <property type="molecule type" value="Genomic_DNA"/>
</dbReference>
<name>A0A2M9FZW3_9PROT</name>
<dbReference type="FunFam" id="3.90.580.10:FF:000001">
    <property type="entry name" value="DNA primase"/>
    <property type="match status" value="1"/>
</dbReference>
<keyword evidence="8 12" id="KW-0862">Zinc</keyword>
<dbReference type="PROSITE" id="PS50880">
    <property type="entry name" value="TOPRIM"/>
    <property type="match status" value="1"/>
</dbReference>
<evidence type="ECO:0000256" key="5">
    <source>
        <dbReference type="ARBA" id="ARBA00022705"/>
    </source>
</evidence>
<dbReference type="Pfam" id="PF08275">
    <property type="entry name" value="DNAG_N"/>
    <property type="match status" value="1"/>
</dbReference>
<comment type="subunit">
    <text evidence="12">Monomer. Interacts with DnaB.</text>
</comment>
<sequence length="625" mass="69555">MDEDRTTLAFPKHFLDELRARTNVVELVGRRVQLKKRGRDHWGCCPFHGEKTASFKVSEDRDDYHCFGCGAHGSAFDFVMQIEGLSFPEAVERLAEAAGMEVPKMQPEDRQKADRMSRLAEANEAAAKWFTAQLHGAAGAEARAYLERRGVGAKAVGDFRLGFAPDRNDGLKSALLDRDFTEAEQIEAGLIAKPDDGRAAYDRFRNRLMFPIADRRGRVIAFGGRALGEARAKYLNSPETPLFHKSRALYNLAMAREAARDAGTVIVAEGYMDVIALAEAGFRHAVAPLGTAVTEEQIALLWQMTAEPVFCLDGDAAGLRAAQRAAERALPILKPGKSLRFALLPEGLDPDDMVRSQGPDAMRELLGRTAGIAETLWRAATADRELGTPERRAALEKDLERLAFQIADETIRRHFLDDFRARARAAFRRPSRRDDRPWRPGQPGQRGFRREEEDLTALRASLPANAGRVPEETIVAALLAWPELLEEFGEQLDALQLRHDDLDRALVIMRDAAMRQAELDSGALSRHLLAAGYERLIARLSAPNAARLSFKSRKDTPYSEIREQFDATLHHYRIEAVQEELNEAVTIARRELSAEAFDRVSALKLELDRLMASEPTASGVARAEA</sequence>
<dbReference type="GO" id="GO:0003677">
    <property type="term" value="F:DNA binding"/>
    <property type="evidence" value="ECO:0007669"/>
    <property type="project" value="UniProtKB-KW"/>
</dbReference>
<dbReference type="SMART" id="SM00493">
    <property type="entry name" value="TOPRIM"/>
    <property type="match status" value="1"/>
</dbReference>
<comment type="similarity">
    <text evidence="12 13">Belongs to the DnaG primase family.</text>
</comment>
<evidence type="ECO:0000256" key="9">
    <source>
        <dbReference type="ARBA" id="ARBA00022842"/>
    </source>
</evidence>
<dbReference type="GO" id="GO:0003899">
    <property type="term" value="F:DNA-directed RNA polymerase activity"/>
    <property type="evidence" value="ECO:0007669"/>
    <property type="project" value="UniProtKB-UniRule"/>
</dbReference>
<dbReference type="SUPFAM" id="SSF56731">
    <property type="entry name" value="DNA primase core"/>
    <property type="match status" value="1"/>
</dbReference>
<evidence type="ECO:0000256" key="14">
    <source>
        <dbReference type="PIRSR" id="PIRSR002811-1"/>
    </source>
</evidence>
<evidence type="ECO:0000256" key="6">
    <source>
        <dbReference type="ARBA" id="ARBA00022723"/>
    </source>
</evidence>
<dbReference type="InterPro" id="IPR006295">
    <property type="entry name" value="DNA_primase_DnaG"/>
</dbReference>
<keyword evidence="3 12" id="KW-0808">Transferase</keyword>
<dbReference type="FunFam" id="3.40.1360.10:FF:000002">
    <property type="entry name" value="DNA primase"/>
    <property type="match status" value="1"/>
</dbReference>
<dbReference type="InterPro" id="IPR036977">
    <property type="entry name" value="DNA_primase_Znf_CHC2"/>
</dbReference>
<dbReference type="Proteomes" id="UP000229498">
    <property type="component" value="Unassembled WGS sequence"/>
</dbReference>
<evidence type="ECO:0000313" key="18">
    <source>
        <dbReference type="Proteomes" id="UP000229498"/>
    </source>
</evidence>
<feature type="region of interest" description="Disordered" evidence="15">
    <location>
        <begin position="430"/>
        <end position="453"/>
    </location>
</feature>
<dbReference type="GO" id="GO:1990077">
    <property type="term" value="C:primosome complex"/>
    <property type="evidence" value="ECO:0007669"/>
    <property type="project" value="UniProtKB-KW"/>
</dbReference>
<keyword evidence="1 12" id="KW-0240">DNA-directed RNA polymerase</keyword>
<dbReference type="InterPro" id="IPR013264">
    <property type="entry name" value="DNAG_N"/>
</dbReference>
<evidence type="ECO:0000256" key="2">
    <source>
        <dbReference type="ARBA" id="ARBA00022515"/>
    </source>
</evidence>
<evidence type="ECO:0000256" key="11">
    <source>
        <dbReference type="ARBA" id="ARBA00023163"/>
    </source>
</evidence>
<evidence type="ECO:0000256" key="3">
    <source>
        <dbReference type="ARBA" id="ARBA00022679"/>
    </source>
</evidence>